<keyword evidence="7" id="KW-0479">Metal-binding</keyword>
<dbReference type="GO" id="GO:0005496">
    <property type="term" value="F:steroid binding"/>
    <property type="evidence" value="ECO:0007669"/>
    <property type="project" value="UniProtKB-KW"/>
</dbReference>
<evidence type="ECO:0000256" key="2">
    <source>
        <dbReference type="ARBA" id="ARBA00004401"/>
    </source>
</evidence>
<dbReference type="InterPro" id="IPR036400">
    <property type="entry name" value="Cyt_B5-like_heme/steroid_sf"/>
</dbReference>
<keyword evidence="10 16" id="KW-1133">Transmembrane helix</keyword>
<keyword evidence="12" id="KW-0446">Lipid-binding</keyword>
<keyword evidence="3" id="KW-1003">Cell membrane</keyword>
<dbReference type="PANTHER" id="PTHR10281:SF72">
    <property type="entry name" value="NEUDESIN"/>
    <property type="match status" value="1"/>
</dbReference>
<dbReference type="GO" id="GO:0005783">
    <property type="term" value="C:endoplasmic reticulum"/>
    <property type="evidence" value="ECO:0007669"/>
    <property type="project" value="UniProtKB-SubCell"/>
</dbReference>
<feature type="domain" description="Cytochrome b5 heme-binding" evidence="17">
    <location>
        <begin position="79"/>
        <end position="175"/>
    </location>
</feature>
<evidence type="ECO:0000313" key="19">
    <source>
        <dbReference type="Proteomes" id="UP000092600"/>
    </source>
</evidence>
<evidence type="ECO:0000256" key="13">
    <source>
        <dbReference type="ARBA" id="ARBA00023136"/>
    </source>
</evidence>
<protein>
    <submittedName>
        <fullName evidence="18">Membrane steroid-binding protein 2</fullName>
    </submittedName>
</protein>
<keyword evidence="13 16" id="KW-0472">Membrane</keyword>
<dbReference type="SUPFAM" id="SSF55856">
    <property type="entry name" value="Cytochrome b5-like heme/steroid binding domain"/>
    <property type="match status" value="1"/>
</dbReference>
<proteinExistence type="inferred from homology"/>
<gene>
    <name evidence="18" type="ORF">ACMD2_24862</name>
</gene>
<evidence type="ECO:0000256" key="10">
    <source>
        <dbReference type="ARBA" id="ARBA00022989"/>
    </source>
</evidence>
<dbReference type="PANTHER" id="PTHR10281">
    <property type="entry name" value="MEMBRANE-ASSOCIATED PROGESTERONE RECEPTOR COMPONENT-RELATED"/>
    <property type="match status" value="1"/>
</dbReference>
<evidence type="ECO:0000313" key="18">
    <source>
        <dbReference type="EMBL" id="OAY72830.1"/>
    </source>
</evidence>
<evidence type="ECO:0000256" key="8">
    <source>
        <dbReference type="ARBA" id="ARBA00022824"/>
    </source>
</evidence>
<feature type="transmembrane region" description="Helical" evidence="16">
    <location>
        <begin position="20"/>
        <end position="41"/>
    </location>
</feature>
<dbReference type="InterPro" id="IPR001199">
    <property type="entry name" value="Cyt_B5-like_heme/steroid-bd"/>
</dbReference>
<feature type="compositionally biased region" description="Polar residues" evidence="15">
    <location>
        <begin position="184"/>
        <end position="204"/>
    </location>
</feature>
<evidence type="ECO:0000256" key="16">
    <source>
        <dbReference type="SAM" id="Phobius"/>
    </source>
</evidence>
<dbReference type="STRING" id="4615.A0A199V7M1"/>
<comment type="caution">
    <text evidence="18">The sequence shown here is derived from an EMBL/GenBank/DDBJ whole genome shotgun (WGS) entry which is preliminary data.</text>
</comment>
<dbReference type="InterPro" id="IPR050577">
    <property type="entry name" value="MAPR/NEUFC/NENF-like"/>
</dbReference>
<dbReference type="GO" id="GO:0005886">
    <property type="term" value="C:plasma membrane"/>
    <property type="evidence" value="ECO:0007669"/>
    <property type="project" value="UniProtKB-SubCell"/>
</dbReference>
<evidence type="ECO:0000256" key="12">
    <source>
        <dbReference type="ARBA" id="ARBA00023121"/>
    </source>
</evidence>
<dbReference type="AlphaFoldDB" id="A0A199V7M1"/>
<comment type="similarity">
    <text evidence="14">Belongs to the cytochrome b5 family. MAPR subfamily.</text>
</comment>
<dbReference type="EMBL" id="LSRQ01002970">
    <property type="protein sequence ID" value="OAY72830.1"/>
    <property type="molecule type" value="Genomic_DNA"/>
</dbReference>
<reference evidence="18 19" key="1">
    <citation type="journal article" date="2016" name="DNA Res.">
        <title>The draft genome of MD-2 pineapple using hybrid error correction of long reads.</title>
        <authorList>
            <person name="Redwan R.M."/>
            <person name="Saidin A."/>
            <person name="Kumar S.V."/>
        </authorList>
    </citation>
    <scope>NUCLEOTIDE SEQUENCE [LARGE SCALE GENOMIC DNA]</scope>
    <source>
        <strain evidence="19">cv. MD2</strain>
        <tissue evidence="18">Leaf</tissue>
    </source>
</reference>
<evidence type="ECO:0000256" key="7">
    <source>
        <dbReference type="ARBA" id="ARBA00022723"/>
    </source>
</evidence>
<evidence type="ECO:0000256" key="15">
    <source>
        <dbReference type="SAM" id="MobiDB-lite"/>
    </source>
</evidence>
<dbReference type="GO" id="GO:0046872">
    <property type="term" value="F:metal ion binding"/>
    <property type="evidence" value="ECO:0007669"/>
    <property type="project" value="UniProtKB-KW"/>
</dbReference>
<feature type="compositionally biased region" description="Low complexity" evidence="15">
    <location>
        <begin position="50"/>
        <end position="63"/>
    </location>
</feature>
<keyword evidence="6 16" id="KW-0812">Transmembrane</keyword>
<keyword evidence="11" id="KW-0408">Iron</keyword>
<dbReference type="FunFam" id="3.10.120.10:FF:000006">
    <property type="entry name" value="Membrane steroid-binding protein 1"/>
    <property type="match status" value="1"/>
</dbReference>
<feature type="region of interest" description="Disordered" evidence="15">
    <location>
        <begin position="179"/>
        <end position="204"/>
    </location>
</feature>
<keyword evidence="9" id="KW-0735">Signal-anchor</keyword>
<keyword evidence="8" id="KW-0256">Endoplasmic reticulum</keyword>
<feature type="region of interest" description="Disordered" evidence="15">
    <location>
        <begin position="50"/>
        <end position="69"/>
    </location>
</feature>
<dbReference type="SMART" id="SM01117">
    <property type="entry name" value="Cyt-b5"/>
    <property type="match status" value="1"/>
</dbReference>
<name>A0A199V7M1_ANACO</name>
<sequence>MGLYAALAEAIDAYTGLSPAAFSTILALMVAAYFLVSSMFVHPDALPEKPSSASHPAAPATATAPPPYVPAEPVQVGDITAEELRAYDGSDPKKPLLMAIKGNVYDVSLGRLFYGPGGPYALFAGKECSRALALLSFDPRDINGNLEGLNEAELDVLQDWEEKFKEKYAKVGQIVHEHTKAGCNGSSEQTESNVDTHPEPSNTS</sequence>
<dbReference type="Gene3D" id="3.10.120.10">
    <property type="entry name" value="Cytochrome b5-like heme/steroid binding domain"/>
    <property type="match status" value="1"/>
</dbReference>
<evidence type="ECO:0000256" key="3">
    <source>
        <dbReference type="ARBA" id="ARBA00022475"/>
    </source>
</evidence>
<comment type="subcellular location">
    <subcellularLocation>
        <location evidence="2">Cell membrane</location>
        <topology evidence="2">Single-pass type II membrane protein</topology>
    </subcellularLocation>
    <subcellularLocation>
        <location evidence="1">Endoplasmic reticulum</location>
    </subcellularLocation>
</comment>
<dbReference type="Proteomes" id="UP000092600">
    <property type="component" value="Unassembled WGS sequence"/>
</dbReference>
<evidence type="ECO:0000256" key="4">
    <source>
        <dbReference type="ARBA" id="ARBA00022617"/>
    </source>
</evidence>
<dbReference type="Pfam" id="PF00173">
    <property type="entry name" value="Cyt-b5"/>
    <property type="match status" value="1"/>
</dbReference>
<evidence type="ECO:0000256" key="5">
    <source>
        <dbReference type="ARBA" id="ARBA00022665"/>
    </source>
</evidence>
<keyword evidence="4" id="KW-0349">Heme</keyword>
<evidence type="ECO:0000256" key="9">
    <source>
        <dbReference type="ARBA" id="ARBA00022968"/>
    </source>
</evidence>
<accession>A0A199V7M1</accession>
<evidence type="ECO:0000256" key="11">
    <source>
        <dbReference type="ARBA" id="ARBA00023004"/>
    </source>
</evidence>
<evidence type="ECO:0000256" key="6">
    <source>
        <dbReference type="ARBA" id="ARBA00022692"/>
    </source>
</evidence>
<evidence type="ECO:0000259" key="17">
    <source>
        <dbReference type="SMART" id="SM01117"/>
    </source>
</evidence>
<keyword evidence="5" id="KW-0754">Steroid-binding</keyword>
<evidence type="ECO:0000256" key="14">
    <source>
        <dbReference type="ARBA" id="ARBA00038357"/>
    </source>
</evidence>
<organism evidence="18 19">
    <name type="scientific">Ananas comosus</name>
    <name type="common">Pineapple</name>
    <name type="synonym">Ananas ananas</name>
    <dbReference type="NCBI Taxonomy" id="4615"/>
    <lineage>
        <taxon>Eukaryota</taxon>
        <taxon>Viridiplantae</taxon>
        <taxon>Streptophyta</taxon>
        <taxon>Embryophyta</taxon>
        <taxon>Tracheophyta</taxon>
        <taxon>Spermatophyta</taxon>
        <taxon>Magnoliopsida</taxon>
        <taxon>Liliopsida</taxon>
        <taxon>Poales</taxon>
        <taxon>Bromeliaceae</taxon>
        <taxon>Bromelioideae</taxon>
        <taxon>Ananas</taxon>
    </lineage>
</organism>
<evidence type="ECO:0000256" key="1">
    <source>
        <dbReference type="ARBA" id="ARBA00004240"/>
    </source>
</evidence>